<evidence type="ECO:0000313" key="14">
    <source>
        <dbReference type="EMBL" id="CAD7088622.1"/>
    </source>
</evidence>
<evidence type="ECO:0000256" key="5">
    <source>
        <dbReference type="ARBA" id="ARBA00022989"/>
    </source>
</evidence>
<dbReference type="CDD" id="cd15331">
    <property type="entry name" value="7tmA_5-HT1A_invertebrates"/>
    <property type="match status" value="1"/>
</dbReference>
<evidence type="ECO:0000256" key="7">
    <source>
        <dbReference type="ARBA" id="ARBA00023136"/>
    </source>
</evidence>
<keyword evidence="9 10" id="KW-0807">Transducer</keyword>
<comment type="similarity">
    <text evidence="2 10">Belongs to the G-protein coupled receptor 1 family.</text>
</comment>
<dbReference type="GO" id="GO:0071880">
    <property type="term" value="P:adenylate cyclase-activating adrenergic receptor signaling pathway"/>
    <property type="evidence" value="ECO:0007669"/>
    <property type="project" value="TreeGrafter"/>
</dbReference>
<dbReference type="EMBL" id="LR899012">
    <property type="protein sequence ID" value="CAD7088622.1"/>
    <property type="molecule type" value="Genomic_DNA"/>
</dbReference>
<dbReference type="PROSITE" id="PS00237">
    <property type="entry name" value="G_PROTEIN_RECEP_F1_1"/>
    <property type="match status" value="1"/>
</dbReference>
<proteinExistence type="inferred from homology"/>
<dbReference type="FunFam" id="1.20.1070.10:FF:000299">
    <property type="entry name" value="5-hydroxytryptamine receptor 2B"/>
    <property type="match status" value="1"/>
</dbReference>
<gene>
    <name evidence="14" type="ORF">HERILL_LOCUS11229</name>
</gene>
<evidence type="ECO:0000313" key="15">
    <source>
        <dbReference type="Proteomes" id="UP000594454"/>
    </source>
</evidence>
<feature type="non-terminal residue" evidence="14">
    <location>
        <position position="1"/>
    </location>
</feature>
<dbReference type="Pfam" id="PF00001">
    <property type="entry name" value="7tm_1"/>
    <property type="match status" value="1"/>
</dbReference>
<evidence type="ECO:0000256" key="12">
    <source>
        <dbReference type="SAM" id="Phobius"/>
    </source>
</evidence>
<name>A0A7R8YY56_HERIL</name>
<evidence type="ECO:0000256" key="10">
    <source>
        <dbReference type="RuleBase" id="RU000688"/>
    </source>
</evidence>
<evidence type="ECO:0000256" key="8">
    <source>
        <dbReference type="ARBA" id="ARBA00023170"/>
    </source>
</evidence>
<dbReference type="InterPro" id="IPR000276">
    <property type="entry name" value="GPCR_Rhodpsn"/>
</dbReference>
<feature type="transmembrane region" description="Helical" evidence="12">
    <location>
        <begin position="393"/>
        <end position="416"/>
    </location>
</feature>
<dbReference type="InterPro" id="IPR017452">
    <property type="entry name" value="GPCR_Rhodpsn_7TM"/>
</dbReference>
<evidence type="ECO:0000256" key="9">
    <source>
        <dbReference type="ARBA" id="ARBA00023224"/>
    </source>
</evidence>
<evidence type="ECO:0000259" key="13">
    <source>
        <dbReference type="PROSITE" id="PS50262"/>
    </source>
</evidence>
<evidence type="ECO:0000256" key="3">
    <source>
        <dbReference type="ARBA" id="ARBA00022475"/>
    </source>
</evidence>
<feature type="transmembrane region" description="Helical" evidence="12">
    <location>
        <begin position="352"/>
        <end position="373"/>
    </location>
</feature>
<evidence type="ECO:0000256" key="2">
    <source>
        <dbReference type="ARBA" id="ARBA00010663"/>
    </source>
</evidence>
<feature type="transmembrane region" description="Helical" evidence="12">
    <location>
        <begin position="272"/>
        <end position="304"/>
    </location>
</feature>
<feature type="transmembrane region" description="Helical" evidence="12">
    <location>
        <begin position="311"/>
        <end position="332"/>
    </location>
</feature>
<keyword evidence="3" id="KW-1003">Cell membrane</keyword>
<keyword evidence="8 10" id="KW-0675">Receptor</keyword>
<dbReference type="GO" id="GO:0043410">
    <property type="term" value="P:positive regulation of MAPK cascade"/>
    <property type="evidence" value="ECO:0007669"/>
    <property type="project" value="TreeGrafter"/>
</dbReference>
<reference evidence="14 15" key="1">
    <citation type="submission" date="2020-11" db="EMBL/GenBank/DDBJ databases">
        <authorList>
            <person name="Wallbank WR R."/>
            <person name="Pardo Diaz C."/>
            <person name="Kozak K."/>
            <person name="Martin S."/>
            <person name="Jiggins C."/>
            <person name="Moest M."/>
            <person name="Warren A I."/>
            <person name="Generalovic N T."/>
            <person name="Byers J.R.P. K."/>
            <person name="Montejo-Kovacevich G."/>
            <person name="Yen C E."/>
        </authorList>
    </citation>
    <scope>NUCLEOTIDE SEQUENCE [LARGE SCALE GENOMIC DNA]</scope>
</reference>
<dbReference type="OrthoDB" id="10034726at2759"/>
<keyword evidence="7 12" id="KW-0472">Membrane</keyword>
<keyword evidence="4 10" id="KW-0812">Transmembrane</keyword>
<keyword evidence="5 12" id="KW-1133">Transmembrane helix</keyword>
<dbReference type="Gene3D" id="1.20.1070.10">
    <property type="entry name" value="Rhodopsin 7-helix transmembrane proteins"/>
    <property type="match status" value="1"/>
</dbReference>
<feature type="transmembrane region" description="Helical" evidence="12">
    <location>
        <begin position="436"/>
        <end position="462"/>
    </location>
</feature>
<dbReference type="PROSITE" id="PS50262">
    <property type="entry name" value="G_PROTEIN_RECEP_F1_2"/>
    <property type="match status" value="1"/>
</dbReference>
<keyword evidence="15" id="KW-1185">Reference proteome</keyword>
<dbReference type="GO" id="GO:0005886">
    <property type="term" value="C:plasma membrane"/>
    <property type="evidence" value="ECO:0007669"/>
    <property type="project" value="UniProtKB-SubCell"/>
</dbReference>
<accession>A0A7R8YY56</accession>
<feature type="region of interest" description="Disordered" evidence="11">
    <location>
        <begin position="92"/>
        <end position="123"/>
    </location>
</feature>
<evidence type="ECO:0000256" key="6">
    <source>
        <dbReference type="ARBA" id="ARBA00023040"/>
    </source>
</evidence>
<dbReference type="GO" id="GO:0004930">
    <property type="term" value="F:G protein-coupled receptor activity"/>
    <property type="evidence" value="ECO:0007669"/>
    <property type="project" value="UniProtKB-KW"/>
</dbReference>
<dbReference type="PANTHER" id="PTHR24248">
    <property type="entry name" value="ADRENERGIC RECEPTOR-RELATED G-PROTEIN COUPLED RECEPTOR"/>
    <property type="match status" value="1"/>
</dbReference>
<feature type="compositionally biased region" description="Low complexity" evidence="11">
    <location>
        <begin position="97"/>
        <end position="113"/>
    </location>
</feature>
<sequence>MDKLLWSWWSWLWNDQSTTTSPTTTTTALPTLKSIRNFTSTAVTGIHPTIPTTEVVDKITQRTDSVVAGFSSTVASTPFTIINKTVNTLRKLSEGGSPPTSTPASSILLTPAAHHPPPAHSSFFATSTTDPSTLSVSINHQQVQTIQQNSTASLPLSSAFSTFSTFLEYDTSNSYGSSADYFGNFSISSVSPSSTTSNFTDDLSDVTISSGGVFSGGIGGIVGDEFLSELWNCSVLSGCCTKSATNGSVIAFFQNGTGNCTESGTPEIETTLHLLVVLSTAIILGIIILATVIGNVFVIAAILLERNLQSVANYLILSLAVADLLVACLVMPLSAVYEVSKEWKLGPELCDMWTSCDVLCCTASILHLVAIALDRYWAVTNIDYIHQRTARRIGVMILVIWALSCLVSIAPLLGWKDSKWDERVSKDFQCIVSQDIGYQIFATASSFYVPLLVILVLYWRIFQTARKRIRRRQQ</sequence>
<dbReference type="Proteomes" id="UP000594454">
    <property type="component" value="Chromosome 4"/>
</dbReference>
<evidence type="ECO:0000256" key="4">
    <source>
        <dbReference type="ARBA" id="ARBA00022692"/>
    </source>
</evidence>
<keyword evidence="6 10" id="KW-0297">G-protein coupled receptor</keyword>
<comment type="subcellular location">
    <subcellularLocation>
        <location evidence="1">Cell membrane</location>
        <topology evidence="1">Multi-pass membrane protein</topology>
    </subcellularLocation>
</comment>
<protein>
    <recommendedName>
        <fullName evidence="13">G-protein coupled receptors family 1 profile domain-containing protein</fullName>
    </recommendedName>
</protein>
<evidence type="ECO:0000256" key="11">
    <source>
        <dbReference type="SAM" id="MobiDB-lite"/>
    </source>
</evidence>
<dbReference type="InParanoid" id="A0A7R8YY56"/>
<dbReference type="PANTHER" id="PTHR24248:SF200">
    <property type="entry name" value="5-HYDROXYTRYPTAMINE RECEPTOR 1B-LIKE ISOFORM X1"/>
    <property type="match status" value="1"/>
</dbReference>
<dbReference type="SUPFAM" id="SSF81321">
    <property type="entry name" value="Family A G protein-coupled receptor-like"/>
    <property type="match status" value="1"/>
</dbReference>
<dbReference type="PRINTS" id="PR00237">
    <property type="entry name" value="GPCRRHODOPSN"/>
</dbReference>
<evidence type="ECO:0000256" key="1">
    <source>
        <dbReference type="ARBA" id="ARBA00004651"/>
    </source>
</evidence>
<organism evidence="14 15">
    <name type="scientific">Hermetia illucens</name>
    <name type="common">Black soldier fly</name>
    <dbReference type="NCBI Taxonomy" id="343691"/>
    <lineage>
        <taxon>Eukaryota</taxon>
        <taxon>Metazoa</taxon>
        <taxon>Ecdysozoa</taxon>
        <taxon>Arthropoda</taxon>
        <taxon>Hexapoda</taxon>
        <taxon>Insecta</taxon>
        <taxon>Pterygota</taxon>
        <taxon>Neoptera</taxon>
        <taxon>Endopterygota</taxon>
        <taxon>Diptera</taxon>
        <taxon>Brachycera</taxon>
        <taxon>Stratiomyomorpha</taxon>
        <taxon>Stratiomyidae</taxon>
        <taxon>Hermetiinae</taxon>
        <taxon>Hermetia</taxon>
    </lineage>
</organism>
<dbReference type="AlphaFoldDB" id="A0A7R8YY56"/>
<feature type="domain" description="G-protein coupled receptors family 1 profile" evidence="13">
    <location>
        <begin position="294"/>
        <end position="474"/>
    </location>
</feature>